<evidence type="ECO:0000313" key="2">
    <source>
        <dbReference type="EMBL" id="GCF10297.1"/>
    </source>
</evidence>
<name>A0A5A5TG09_9CHLR</name>
<keyword evidence="1" id="KW-0812">Transmembrane</keyword>
<dbReference type="InterPro" id="IPR021493">
    <property type="entry name" value="DUF3147"/>
</dbReference>
<feature type="transmembrane region" description="Helical" evidence="1">
    <location>
        <begin position="73"/>
        <end position="97"/>
    </location>
</feature>
<dbReference type="AlphaFoldDB" id="A0A5A5TG09"/>
<proteinExistence type="predicted"/>
<evidence type="ECO:0008006" key="4">
    <source>
        <dbReference type="Google" id="ProtNLM"/>
    </source>
</evidence>
<organism evidence="2 3">
    <name type="scientific">Dictyobacter arantiisoli</name>
    <dbReference type="NCBI Taxonomy" id="2014874"/>
    <lineage>
        <taxon>Bacteria</taxon>
        <taxon>Bacillati</taxon>
        <taxon>Chloroflexota</taxon>
        <taxon>Ktedonobacteria</taxon>
        <taxon>Ktedonobacterales</taxon>
        <taxon>Dictyobacteraceae</taxon>
        <taxon>Dictyobacter</taxon>
    </lineage>
</organism>
<keyword evidence="1" id="KW-1133">Transmembrane helix</keyword>
<reference evidence="2 3" key="1">
    <citation type="submission" date="2019-01" db="EMBL/GenBank/DDBJ databases">
        <title>Draft genome sequence of Dictyobacter sp. Uno17.</title>
        <authorList>
            <person name="Wang C.M."/>
            <person name="Zheng Y."/>
            <person name="Sakai Y."/>
            <person name="Abe K."/>
            <person name="Yokota A."/>
            <person name="Yabe S."/>
        </authorList>
    </citation>
    <scope>NUCLEOTIDE SEQUENCE [LARGE SCALE GENOMIC DNA]</scope>
    <source>
        <strain evidence="2 3">Uno17</strain>
    </source>
</reference>
<dbReference type="RefSeq" id="WP_172632259.1">
    <property type="nucleotide sequence ID" value="NZ_BIXY01000066.1"/>
</dbReference>
<dbReference type="Proteomes" id="UP000322530">
    <property type="component" value="Unassembled WGS sequence"/>
</dbReference>
<feature type="transmembrane region" description="Helical" evidence="1">
    <location>
        <begin position="44"/>
        <end position="61"/>
    </location>
</feature>
<feature type="transmembrane region" description="Helical" evidence="1">
    <location>
        <begin position="21"/>
        <end position="38"/>
    </location>
</feature>
<comment type="caution">
    <text evidence="2">The sequence shown here is derived from an EMBL/GenBank/DDBJ whole genome shotgun (WGS) entry which is preliminary data.</text>
</comment>
<dbReference type="EMBL" id="BIXY01000066">
    <property type="protein sequence ID" value="GCF10297.1"/>
    <property type="molecule type" value="Genomic_DNA"/>
</dbReference>
<evidence type="ECO:0000313" key="3">
    <source>
        <dbReference type="Proteomes" id="UP000322530"/>
    </source>
</evidence>
<accession>A0A5A5TG09</accession>
<sequence length="132" mass="14399">MWKVDFSQLRHIQWKDYAIRFLFGGIISVIAALIGHWINPRIGGIFTAFPAILLASLTIIRRQDGKHDAEADARGGIIGAISFVLTAIFVSVTLGVMAGTVSLLLGLVLWFVCGIALYAICFKAKLLKVNRG</sequence>
<keyword evidence="3" id="KW-1185">Reference proteome</keyword>
<keyword evidence="1" id="KW-0472">Membrane</keyword>
<dbReference type="Pfam" id="PF11345">
    <property type="entry name" value="DUF3147"/>
    <property type="match status" value="1"/>
</dbReference>
<protein>
    <recommendedName>
        <fullName evidence="4">DUF3147 domain-containing protein</fullName>
    </recommendedName>
</protein>
<feature type="transmembrane region" description="Helical" evidence="1">
    <location>
        <begin position="103"/>
        <end position="122"/>
    </location>
</feature>
<evidence type="ECO:0000256" key="1">
    <source>
        <dbReference type="SAM" id="Phobius"/>
    </source>
</evidence>
<gene>
    <name evidence="2" type="ORF">KDI_38610</name>
</gene>